<dbReference type="Gene3D" id="3.20.20.80">
    <property type="entry name" value="Glycosidases"/>
    <property type="match status" value="1"/>
</dbReference>
<evidence type="ECO:0000256" key="6">
    <source>
        <dbReference type="ARBA" id="ARBA00023295"/>
    </source>
</evidence>
<dbReference type="InterPro" id="IPR031919">
    <property type="entry name" value="Fucosidase_C"/>
</dbReference>
<dbReference type="Pfam" id="PF16757">
    <property type="entry name" value="Fucosidase_C"/>
    <property type="match status" value="1"/>
</dbReference>
<dbReference type="PANTHER" id="PTHR10030:SF37">
    <property type="entry name" value="ALPHA-L-FUCOSIDASE-RELATED"/>
    <property type="match status" value="1"/>
</dbReference>
<keyword evidence="5" id="KW-0378">Hydrolase</keyword>
<dbReference type="Pfam" id="PF01120">
    <property type="entry name" value="Alpha_L_fucos"/>
    <property type="match status" value="1"/>
</dbReference>
<dbReference type="Proteomes" id="UP000185728">
    <property type="component" value="Unassembled WGS sequence"/>
</dbReference>
<evidence type="ECO:0000259" key="7">
    <source>
        <dbReference type="Pfam" id="PF01120"/>
    </source>
</evidence>
<evidence type="ECO:0000256" key="1">
    <source>
        <dbReference type="ARBA" id="ARBA00004071"/>
    </source>
</evidence>
<dbReference type="InterPro" id="IPR036514">
    <property type="entry name" value="SGNH_hydro_sf"/>
</dbReference>
<dbReference type="InterPro" id="IPR057739">
    <property type="entry name" value="Glyco_hydro_29_N"/>
</dbReference>
<feature type="domain" description="SGNH hydrolase-type esterase" evidence="8">
    <location>
        <begin position="481"/>
        <end position="645"/>
    </location>
</feature>
<keyword evidence="4" id="KW-0732">Signal</keyword>
<evidence type="ECO:0000256" key="5">
    <source>
        <dbReference type="ARBA" id="ARBA00022801"/>
    </source>
</evidence>
<dbReference type="CDD" id="cd04501">
    <property type="entry name" value="SGNH_hydrolase_like_4"/>
    <property type="match status" value="1"/>
</dbReference>
<dbReference type="InterPro" id="IPR000933">
    <property type="entry name" value="Glyco_hydro_29"/>
</dbReference>
<evidence type="ECO:0000259" key="9">
    <source>
        <dbReference type="Pfam" id="PF16757"/>
    </source>
</evidence>
<proteinExistence type="inferred from homology"/>
<feature type="domain" description="Alpha-L-fucosidase C-terminal" evidence="9">
    <location>
        <begin position="380"/>
        <end position="440"/>
    </location>
</feature>
<dbReference type="Gene3D" id="2.60.40.1180">
    <property type="entry name" value="Golgi alpha-mannosidase II"/>
    <property type="match status" value="1"/>
</dbReference>
<dbReference type="InterPro" id="IPR017853">
    <property type="entry name" value="GH"/>
</dbReference>
<sequence length="661" mass="74321">MKVIMKVVLFAFVAILTLGIGLAQDKEVKKLSDDERMAWWRDAKFGMFIHWGVYSIPGGERNGEICGGGAEWIMDKLDYTIEEYENLPPVFDPVKFDADEWVAMAKDAGMKYIVITSKHHDGFGLWDSKVSDYDIMDSSPFKRDVIKELSDACKKQDIVFCFYHSIVDWHHPQAQGNLFPNYNAGQKDQTIVNPEFPEYFKNYLKPQVKELLTNYGDIGVVWFDGDWIADYTTEMGKEMYDFIRGIQPNTIINNRVDKGRMGMEGMDREGNFAGDFGTPEQEIPATGIDSDWESCMTMNGSWGYKPSDKNWKSSKKLIQNLVDIVSKGGNFLLNIGPDGLGQFPPESVERLKEIGDWTDVNGEAIYGSSASPYDRPEWGRYTIKDDILYAHVFDWPEDGQLVINRDIQLQRASLLADGTKLKAGLTDKGLTIQLPKTAPAAAVSVIKMTLLTKDDWANFGKYRAANEQLQAPSKKENRVVFMGNSITEGWGKHHAEFFTENPSYINRGISGQTTTQMLLRFRPDVIDLNPKAVVILAGTNDIAGNRGPISNDMIAKNIFSMAELAKANGIKVVLASALPANSYSWSPSIAPADQIIELNKRIKAYADKNKIVYLDYYTPMVDGEKGLKSEYGRDSVHPNLEGYKVMEPLVKEAIKKALKRK</sequence>
<dbReference type="EMBL" id="FTOB01000002">
    <property type="protein sequence ID" value="SIS48249.1"/>
    <property type="molecule type" value="Genomic_DNA"/>
</dbReference>
<protein>
    <recommendedName>
        <fullName evidence="3">alpha-L-fucosidase</fullName>
        <ecNumber evidence="3">3.2.1.51</ecNumber>
    </recommendedName>
</protein>
<comment type="function">
    <text evidence="1">Alpha-L-fucosidase is responsible for hydrolyzing the alpha-1,6-linked fucose joined to the reducing-end N-acetylglucosamine of the carbohydrate moieties of glycoproteins.</text>
</comment>
<evidence type="ECO:0000313" key="10">
    <source>
        <dbReference type="EMBL" id="SIS48249.1"/>
    </source>
</evidence>
<accession>A0ABY1KLT8</accession>
<comment type="caution">
    <text evidence="10">The sequence shown here is derived from an EMBL/GenBank/DDBJ whole genome shotgun (WGS) entry which is preliminary data.</text>
</comment>
<dbReference type="InterPro" id="IPR013830">
    <property type="entry name" value="SGNH_hydro"/>
</dbReference>
<feature type="domain" description="Glycoside hydrolase family 29 N-terminal" evidence="7">
    <location>
        <begin position="26"/>
        <end position="363"/>
    </location>
</feature>
<reference evidence="10 11" key="1">
    <citation type="submission" date="2017-01" db="EMBL/GenBank/DDBJ databases">
        <authorList>
            <person name="Varghese N."/>
            <person name="Submissions S."/>
        </authorList>
    </citation>
    <scope>NUCLEOTIDE SEQUENCE [LARGE SCALE GENOMIC DNA]</scope>
    <source>
        <strain evidence="10 11">DSM 2061</strain>
    </source>
</reference>
<dbReference type="PANTHER" id="PTHR10030">
    <property type="entry name" value="ALPHA-L-FUCOSIDASE"/>
    <property type="match status" value="1"/>
</dbReference>
<dbReference type="Pfam" id="PF13472">
    <property type="entry name" value="Lipase_GDSL_2"/>
    <property type="match status" value="1"/>
</dbReference>
<keyword evidence="6" id="KW-0326">Glycosidase</keyword>
<keyword evidence="11" id="KW-1185">Reference proteome</keyword>
<name>A0ABY1KLT8_9FLAO</name>
<dbReference type="RefSeq" id="WP_076454021.1">
    <property type="nucleotide sequence ID" value="NZ_FTOB01000002.1"/>
</dbReference>
<dbReference type="SMART" id="SM00812">
    <property type="entry name" value="Alpha_L_fucos"/>
    <property type="match status" value="1"/>
</dbReference>
<comment type="similarity">
    <text evidence="2">Belongs to the glycosyl hydrolase 29 family.</text>
</comment>
<evidence type="ECO:0000256" key="2">
    <source>
        <dbReference type="ARBA" id="ARBA00007951"/>
    </source>
</evidence>
<dbReference type="InterPro" id="IPR013780">
    <property type="entry name" value="Glyco_hydro_b"/>
</dbReference>
<dbReference type="SUPFAM" id="SSF51445">
    <property type="entry name" value="(Trans)glycosidases"/>
    <property type="match status" value="1"/>
</dbReference>
<evidence type="ECO:0000313" key="11">
    <source>
        <dbReference type="Proteomes" id="UP000185728"/>
    </source>
</evidence>
<gene>
    <name evidence="10" type="ORF">SAMN05421766_102233</name>
</gene>
<evidence type="ECO:0000259" key="8">
    <source>
        <dbReference type="Pfam" id="PF13472"/>
    </source>
</evidence>
<dbReference type="Gene3D" id="3.40.50.1110">
    <property type="entry name" value="SGNH hydrolase"/>
    <property type="match status" value="1"/>
</dbReference>
<evidence type="ECO:0000256" key="4">
    <source>
        <dbReference type="ARBA" id="ARBA00022729"/>
    </source>
</evidence>
<dbReference type="InterPro" id="IPR016286">
    <property type="entry name" value="FUC_metazoa-typ"/>
</dbReference>
<dbReference type="PRINTS" id="PR00741">
    <property type="entry name" value="GLHYDRLASE29"/>
</dbReference>
<organism evidence="10 11">
    <name type="scientific">Zobellia uliginosa</name>
    <dbReference type="NCBI Taxonomy" id="143224"/>
    <lineage>
        <taxon>Bacteria</taxon>
        <taxon>Pseudomonadati</taxon>
        <taxon>Bacteroidota</taxon>
        <taxon>Flavobacteriia</taxon>
        <taxon>Flavobacteriales</taxon>
        <taxon>Flavobacteriaceae</taxon>
        <taxon>Zobellia</taxon>
    </lineage>
</organism>
<dbReference type="SUPFAM" id="SSF52266">
    <property type="entry name" value="SGNH hydrolase"/>
    <property type="match status" value="1"/>
</dbReference>
<evidence type="ECO:0000256" key="3">
    <source>
        <dbReference type="ARBA" id="ARBA00012662"/>
    </source>
</evidence>
<dbReference type="EC" id="3.2.1.51" evidence="3"/>